<keyword evidence="4" id="KW-0004">4Fe-4S</keyword>
<dbReference type="InterPro" id="IPR002018">
    <property type="entry name" value="CarbesteraseB"/>
</dbReference>
<evidence type="ECO:0000313" key="16">
    <source>
        <dbReference type="EMBL" id="CAE6516414.1"/>
    </source>
</evidence>
<dbReference type="PANTHER" id="PTHR10537">
    <property type="entry name" value="DNA PRIMASE LARGE SUBUNIT"/>
    <property type="match status" value="1"/>
</dbReference>
<dbReference type="PANTHER" id="PTHR10537:SF3">
    <property type="entry name" value="DNA PRIMASE LARGE SUBUNIT"/>
    <property type="match status" value="1"/>
</dbReference>
<evidence type="ECO:0000259" key="14">
    <source>
        <dbReference type="Pfam" id="PF00135"/>
    </source>
</evidence>
<dbReference type="GO" id="GO:0016787">
    <property type="term" value="F:hydrolase activity"/>
    <property type="evidence" value="ECO:0007669"/>
    <property type="project" value="UniProtKB-KW"/>
</dbReference>
<evidence type="ECO:0000256" key="8">
    <source>
        <dbReference type="ARBA" id="ARBA00022801"/>
    </source>
</evidence>
<evidence type="ECO:0000256" key="4">
    <source>
        <dbReference type="ARBA" id="ARBA00022485"/>
    </source>
</evidence>
<sequence>MRYWNISLLLWLSPVAKGDFVTVDGPSGVSYLGVRNTTRKQDAFYGIPFAQPPTGTLRFKPPQPWAPTNTTTLVNATTNDRPICMQSAPITYDATVSEDCLYLSLWRPNNITTKLPVMVFIYGGGFLNGSAPAYPGDRILDAAFRLDKPVLYLAMNYRLGIYGFPPGQESEDAGALNLGLKDQRLALEWVNKNIEPFGGDPTKVMIFGESAGAMSVGYQMLYKDGDIGGVFRTALMQSGAPSSYAALPASYPPRQAAYDFILNATGCAGSNFECLRNADTEALKQANYDVFKLPPNLLSLDPYPTAVGPTLSASDPFLSRSPRQSVWEGKFAKIPFVCGTNLDEGTLFTTNPNTTQDVVSFLTTQLPGLTFGIDDTTIVEQLLNYYPVDPSAGSPYNTGSTKRFLTSGNEIGYFFMFAQTGLAPDSPELGVPHASEILFVVQYLPEEPQSNVELGITVIDYWLSLAHNLDPSETGNPDLKLENQLAGGLPTVETHSTLKYPYRLNFYDEPPLCNVTLEEFETWGIQRLRVLAEIESCNVRNRTFEDTKLVALAQSKKHLPLSSTSAISVNRDLERKRDHVSHFVLRLAFCRTEELRRRFVQAETTLFKIRWESDDKSERSSFLNSLDLGMIPVPPEQLKSIQPTLQAASGIRPPKNDQPPEPYFKVHWTRVTDLVATRRVYLEGGYAYVPSKDQNSIVYQEFSSRLERALEQTSRAVPRLDEDDRLVPLLQHLTQSFINGIASSSAASYADENGELVRAEQVDELAVRHFPACMRNLHDTLRKDHHLRHHGRLQYGLFLKVSQAVRLSGSYKIMIDVYMRRVRKLRAIKAIGMSVEEALTFWRRGFQGGKVTDDKFAKEYRYNIRHSYGLEGRRMNYPAKNCVRIITQDEPSSLDNHGCPFRHFSPQNLTAMLERSYRITSTSEQAEIVKLVQGHHYQIACTRVFEYTHRKAGTKSGGGLDGQGETVDHPNRYYTRSRELSKPTDKDKDNMDIDAKPPVKGESD</sequence>
<feature type="region of interest" description="Disordered" evidence="12">
    <location>
        <begin position="953"/>
        <end position="1004"/>
    </location>
</feature>
<evidence type="ECO:0000256" key="11">
    <source>
        <dbReference type="ARBA" id="ARBA00023125"/>
    </source>
</evidence>
<comment type="cofactor">
    <cofactor evidence="1">
        <name>[4Fe-4S] cluster</name>
        <dbReference type="ChEBI" id="CHEBI:49883"/>
    </cofactor>
</comment>
<feature type="domain" description="Carboxylesterase type B" evidence="14">
    <location>
        <begin position="35"/>
        <end position="357"/>
    </location>
</feature>
<dbReference type="SUPFAM" id="SSF53474">
    <property type="entry name" value="alpha/beta-Hydrolases"/>
    <property type="match status" value="1"/>
</dbReference>
<feature type="domain" description="DNA primase large subunit C-terminal" evidence="15">
    <location>
        <begin position="764"/>
        <end position="974"/>
    </location>
</feature>
<keyword evidence="8" id="KW-0378">Hydrolase</keyword>
<evidence type="ECO:0000256" key="12">
    <source>
        <dbReference type="SAM" id="MobiDB-lite"/>
    </source>
</evidence>
<evidence type="ECO:0000256" key="3">
    <source>
        <dbReference type="ARBA" id="ARBA00010564"/>
    </source>
</evidence>
<comment type="caution">
    <text evidence="16">The sequence shown here is derived from an EMBL/GenBank/DDBJ whole genome shotgun (WGS) entry which is preliminary data.</text>
</comment>
<dbReference type="Gene3D" id="1.20.930.80">
    <property type="match status" value="1"/>
</dbReference>
<dbReference type="Gene3D" id="3.40.50.1820">
    <property type="entry name" value="alpha/beta hydrolase"/>
    <property type="match status" value="1"/>
</dbReference>
<evidence type="ECO:0000256" key="2">
    <source>
        <dbReference type="ARBA" id="ARBA00005964"/>
    </source>
</evidence>
<evidence type="ECO:0000256" key="7">
    <source>
        <dbReference type="ARBA" id="ARBA00022723"/>
    </source>
</evidence>
<dbReference type="PROSITE" id="PS00122">
    <property type="entry name" value="CARBOXYLESTERASE_B_1"/>
    <property type="match status" value="1"/>
</dbReference>
<dbReference type="Pfam" id="PF04104">
    <property type="entry name" value="DNA_primase_lrg"/>
    <property type="match status" value="1"/>
</dbReference>
<evidence type="ECO:0000256" key="1">
    <source>
        <dbReference type="ARBA" id="ARBA00001966"/>
    </source>
</evidence>
<dbReference type="GO" id="GO:0006270">
    <property type="term" value="P:DNA replication initiation"/>
    <property type="evidence" value="ECO:0007669"/>
    <property type="project" value="TreeGrafter"/>
</dbReference>
<dbReference type="GO" id="GO:0003677">
    <property type="term" value="F:DNA binding"/>
    <property type="evidence" value="ECO:0007669"/>
    <property type="project" value="UniProtKB-KW"/>
</dbReference>
<keyword evidence="10" id="KW-0411">Iron-sulfur</keyword>
<dbReference type="InterPro" id="IPR019819">
    <property type="entry name" value="Carboxylesterase_B_CS"/>
</dbReference>
<dbReference type="GO" id="GO:0046872">
    <property type="term" value="F:metal ion binding"/>
    <property type="evidence" value="ECO:0007669"/>
    <property type="project" value="UniProtKB-KW"/>
</dbReference>
<reference evidence="16" key="1">
    <citation type="submission" date="2021-01" db="EMBL/GenBank/DDBJ databases">
        <authorList>
            <person name="Kaushik A."/>
        </authorList>
    </citation>
    <scope>NUCLEOTIDE SEQUENCE</scope>
    <source>
        <strain evidence="16">AG4-RS23</strain>
    </source>
</reference>
<dbReference type="AlphaFoldDB" id="A0A8H3D655"/>
<keyword evidence="11" id="KW-0238">DNA-binding</keyword>
<evidence type="ECO:0000259" key="15">
    <source>
        <dbReference type="Pfam" id="PF04104"/>
    </source>
</evidence>
<feature type="compositionally biased region" description="Basic and acidic residues" evidence="12">
    <location>
        <begin position="966"/>
        <end position="1004"/>
    </location>
</feature>
<evidence type="ECO:0000256" key="9">
    <source>
        <dbReference type="ARBA" id="ARBA00023004"/>
    </source>
</evidence>
<keyword evidence="7" id="KW-0479">Metal-binding</keyword>
<dbReference type="Proteomes" id="UP000663861">
    <property type="component" value="Unassembled WGS sequence"/>
</dbReference>
<evidence type="ECO:0000313" key="17">
    <source>
        <dbReference type="Proteomes" id="UP000663861"/>
    </source>
</evidence>
<keyword evidence="5" id="KW-0639">Primosome</keyword>
<dbReference type="CDD" id="cd07322">
    <property type="entry name" value="PriL_PriS_Eukaryotic"/>
    <property type="match status" value="1"/>
</dbReference>
<dbReference type="InterPro" id="IPR016558">
    <property type="entry name" value="DNA_primase_lsu_euk"/>
</dbReference>
<name>A0A8H3D655_9AGAM</name>
<keyword evidence="9" id="KW-0408">Iron</keyword>
<evidence type="ECO:0008006" key="18">
    <source>
        <dbReference type="Google" id="ProtNLM"/>
    </source>
</evidence>
<dbReference type="GO" id="GO:0051539">
    <property type="term" value="F:4 iron, 4 sulfur cluster binding"/>
    <property type="evidence" value="ECO:0007669"/>
    <property type="project" value="UniProtKB-KW"/>
</dbReference>
<dbReference type="PROSITE" id="PS00941">
    <property type="entry name" value="CARBOXYLESTERASE_B_2"/>
    <property type="match status" value="1"/>
</dbReference>
<evidence type="ECO:0000256" key="10">
    <source>
        <dbReference type="ARBA" id="ARBA00023014"/>
    </source>
</evidence>
<dbReference type="InterPro" id="IPR029058">
    <property type="entry name" value="AB_hydrolase_fold"/>
</dbReference>
<dbReference type="GO" id="GO:0006269">
    <property type="term" value="P:DNA replication, synthesis of primer"/>
    <property type="evidence" value="ECO:0007669"/>
    <property type="project" value="UniProtKB-KW"/>
</dbReference>
<dbReference type="InterPro" id="IPR007238">
    <property type="entry name" value="DNA_primase_lsu_euk/arc"/>
</dbReference>
<feature type="chain" id="PRO_5034995175" description="DNA primase large subunit" evidence="13">
    <location>
        <begin position="19"/>
        <end position="1004"/>
    </location>
</feature>
<dbReference type="GO" id="GO:0005658">
    <property type="term" value="C:alpha DNA polymerase:primase complex"/>
    <property type="evidence" value="ECO:0007669"/>
    <property type="project" value="UniProtKB-ARBA"/>
</dbReference>
<dbReference type="Pfam" id="PF00135">
    <property type="entry name" value="COesterase"/>
    <property type="match status" value="1"/>
</dbReference>
<feature type="signal peptide" evidence="13">
    <location>
        <begin position="1"/>
        <end position="18"/>
    </location>
</feature>
<comment type="similarity">
    <text evidence="2">Belongs to the type-B carboxylesterase/lipase family.</text>
</comment>
<organism evidence="16 17">
    <name type="scientific">Rhizoctonia solani</name>
    <dbReference type="NCBI Taxonomy" id="456999"/>
    <lineage>
        <taxon>Eukaryota</taxon>
        <taxon>Fungi</taxon>
        <taxon>Dikarya</taxon>
        <taxon>Basidiomycota</taxon>
        <taxon>Agaricomycotina</taxon>
        <taxon>Agaricomycetes</taxon>
        <taxon>Cantharellales</taxon>
        <taxon>Ceratobasidiaceae</taxon>
        <taxon>Rhizoctonia</taxon>
    </lineage>
</organism>
<dbReference type="Pfam" id="PF26466">
    <property type="entry name" value="DNA_primase_lrg_N"/>
    <property type="match status" value="1"/>
</dbReference>
<comment type="similarity">
    <text evidence="3">Belongs to the eukaryotic-type primase large subunit family.</text>
</comment>
<gene>
    <name evidence="16" type="ORF">RDB_LOCUS147342</name>
</gene>
<dbReference type="InterPro" id="IPR058560">
    <property type="entry name" value="DNA_primase_C"/>
</dbReference>
<evidence type="ECO:0000256" key="5">
    <source>
        <dbReference type="ARBA" id="ARBA00022515"/>
    </source>
</evidence>
<dbReference type="EMBL" id="CAJMWY010004056">
    <property type="protein sequence ID" value="CAE6516414.1"/>
    <property type="molecule type" value="Genomic_DNA"/>
</dbReference>
<accession>A0A8H3D655</accession>
<evidence type="ECO:0000256" key="13">
    <source>
        <dbReference type="SAM" id="SignalP"/>
    </source>
</evidence>
<keyword evidence="6" id="KW-0235">DNA replication</keyword>
<keyword evidence="13" id="KW-0732">Signal</keyword>
<dbReference type="InterPro" id="IPR019826">
    <property type="entry name" value="Carboxylesterase_B_AS"/>
</dbReference>
<protein>
    <recommendedName>
        <fullName evidence="18">DNA primase large subunit</fullName>
    </recommendedName>
</protein>
<evidence type="ECO:0000256" key="6">
    <source>
        <dbReference type="ARBA" id="ARBA00022705"/>
    </source>
</evidence>
<proteinExistence type="inferred from homology"/>